<dbReference type="AlphaFoldDB" id="A0A178IND4"/>
<dbReference type="EMBL" id="LRRQ01000036">
    <property type="protein sequence ID" value="OAM91201.1"/>
    <property type="molecule type" value="Genomic_DNA"/>
</dbReference>
<reference evidence="2 3" key="1">
    <citation type="submission" date="2016-01" db="EMBL/GenBank/DDBJ databases">
        <title>High potential of lignocellulose degradation of a new Verrucomicrobia species.</title>
        <authorList>
            <person name="Wang Y."/>
            <person name="Shi Y."/>
            <person name="Qiu Z."/>
            <person name="Liu S."/>
            <person name="Yang H."/>
        </authorList>
    </citation>
    <scope>NUCLEOTIDE SEQUENCE [LARGE SCALE GENOMIC DNA]</scope>
    <source>
        <strain evidence="2 3">TSB47</strain>
    </source>
</reference>
<proteinExistence type="predicted"/>
<organism evidence="2 3">
    <name type="scientific">Termitidicoccus mucosus</name>
    <dbReference type="NCBI Taxonomy" id="1184151"/>
    <lineage>
        <taxon>Bacteria</taxon>
        <taxon>Pseudomonadati</taxon>
        <taxon>Verrucomicrobiota</taxon>
        <taxon>Opitutia</taxon>
        <taxon>Opitutales</taxon>
        <taxon>Opitutaceae</taxon>
        <taxon>Termitidicoccus</taxon>
    </lineage>
</organism>
<name>A0A178IND4_9BACT</name>
<gene>
    <name evidence="2" type="ORF">AW736_04450</name>
</gene>
<dbReference type="Proteomes" id="UP000078486">
    <property type="component" value="Unassembled WGS sequence"/>
</dbReference>
<evidence type="ECO:0000313" key="3">
    <source>
        <dbReference type="Proteomes" id="UP000078486"/>
    </source>
</evidence>
<feature type="compositionally biased region" description="Polar residues" evidence="1">
    <location>
        <begin position="38"/>
        <end position="52"/>
    </location>
</feature>
<comment type="caution">
    <text evidence="2">The sequence shown here is derived from an EMBL/GenBank/DDBJ whole genome shotgun (WGS) entry which is preliminary data.</text>
</comment>
<sequence>MWRFYIHQKPCGKSGQIRDEARRYFDFINAGRMRGEATMNTQNKTNPAQSAPNPARASASDDAFFQNPVDPKAEARAMAAEAIAHVLLWISEGIHGGVRTAQRYMQLARATQTCRQDAGANGPISIGKPECP</sequence>
<protein>
    <submittedName>
        <fullName evidence="2">Uncharacterized protein</fullName>
    </submittedName>
</protein>
<keyword evidence="3" id="KW-1185">Reference proteome</keyword>
<feature type="region of interest" description="Disordered" evidence="1">
    <location>
        <begin position="37"/>
        <end position="66"/>
    </location>
</feature>
<evidence type="ECO:0000256" key="1">
    <source>
        <dbReference type="SAM" id="MobiDB-lite"/>
    </source>
</evidence>
<accession>A0A178IND4</accession>
<evidence type="ECO:0000313" key="2">
    <source>
        <dbReference type="EMBL" id="OAM91201.1"/>
    </source>
</evidence>